<keyword evidence="2" id="KW-1185">Reference proteome</keyword>
<evidence type="ECO:0000313" key="2">
    <source>
        <dbReference type="Proteomes" id="UP000037397"/>
    </source>
</evidence>
<evidence type="ECO:0000313" key="1">
    <source>
        <dbReference type="EMBL" id="KNX37714.1"/>
    </source>
</evidence>
<dbReference type="AlphaFoldDB" id="A0A0L6CJ00"/>
<gene>
    <name evidence="1" type="ORF">VV01_12070</name>
</gene>
<sequence>MTGDRPDNTVDDATFGMLEQLENTAISAAVVEGAGHFVRFDDPQGYHTAVDPFLAEMLGQAVAHPMR</sequence>
<accession>A0A0L6CJ00</accession>
<dbReference type="STRING" id="1631356.VV01_12070"/>
<evidence type="ECO:0008006" key="3">
    <source>
        <dbReference type="Google" id="ProtNLM"/>
    </source>
</evidence>
<proteinExistence type="predicted"/>
<name>A0A0L6CJ00_9MICO</name>
<protein>
    <recommendedName>
        <fullName evidence="3">Alpha/beta hydrolase</fullName>
    </recommendedName>
</protein>
<dbReference type="Proteomes" id="UP000037397">
    <property type="component" value="Unassembled WGS sequence"/>
</dbReference>
<organism evidence="1 2">
    <name type="scientific">Luteipulveratus halotolerans</name>
    <dbReference type="NCBI Taxonomy" id="1631356"/>
    <lineage>
        <taxon>Bacteria</taxon>
        <taxon>Bacillati</taxon>
        <taxon>Actinomycetota</taxon>
        <taxon>Actinomycetes</taxon>
        <taxon>Micrococcales</taxon>
        <taxon>Dermacoccaceae</taxon>
        <taxon>Luteipulveratus</taxon>
    </lineage>
</organism>
<comment type="caution">
    <text evidence="1">The sequence shown here is derived from an EMBL/GenBank/DDBJ whole genome shotgun (WGS) entry which is preliminary data.</text>
</comment>
<reference evidence="2" key="1">
    <citation type="submission" date="2015-03" db="EMBL/GenBank/DDBJ databases">
        <title>Luteipulveratus halotolerans sp. nov., a novel actinobacterium (Dermacoccaceae) from Sarawak, Malaysia.</title>
        <authorList>
            <person name="Juboi H."/>
            <person name="Basik A."/>
            <person name="Shamsul S.S."/>
            <person name="Arnold P."/>
            <person name="Schmitt E.K."/>
            <person name="Sanglier J.-J."/>
            <person name="Yeo T."/>
        </authorList>
    </citation>
    <scope>NUCLEOTIDE SEQUENCE [LARGE SCALE GENOMIC DNA]</scope>
    <source>
        <strain evidence="2">C296001</strain>
    </source>
</reference>
<dbReference type="EMBL" id="LAIR01000002">
    <property type="protein sequence ID" value="KNX37714.1"/>
    <property type="molecule type" value="Genomic_DNA"/>
</dbReference>